<protein>
    <submittedName>
        <fullName evidence="1">Uncharacterized protein</fullName>
    </submittedName>
</protein>
<gene>
    <name evidence="1" type="ORF">MILVUS5_LOCUS29881</name>
</gene>
<proteinExistence type="predicted"/>
<evidence type="ECO:0000313" key="1">
    <source>
        <dbReference type="EMBL" id="CAJ2664752.1"/>
    </source>
</evidence>
<comment type="caution">
    <text evidence="1">The sequence shown here is derived from an EMBL/GenBank/DDBJ whole genome shotgun (WGS) entry which is preliminary data.</text>
</comment>
<organism evidence="1 2">
    <name type="scientific">Trifolium pratense</name>
    <name type="common">Red clover</name>
    <dbReference type="NCBI Taxonomy" id="57577"/>
    <lineage>
        <taxon>Eukaryota</taxon>
        <taxon>Viridiplantae</taxon>
        <taxon>Streptophyta</taxon>
        <taxon>Embryophyta</taxon>
        <taxon>Tracheophyta</taxon>
        <taxon>Spermatophyta</taxon>
        <taxon>Magnoliopsida</taxon>
        <taxon>eudicotyledons</taxon>
        <taxon>Gunneridae</taxon>
        <taxon>Pentapetalae</taxon>
        <taxon>rosids</taxon>
        <taxon>fabids</taxon>
        <taxon>Fabales</taxon>
        <taxon>Fabaceae</taxon>
        <taxon>Papilionoideae</taxon>
        <taxon>50 kb inversion clade</taxon>
        <taxon>NPAAA clade</taxon>
        <taxon>Hologalegina</taxon>
        <taxon>IRL clade</taxon>
        <taxon>Trifolieae</taxon>
        <taxon>Trifolium</taxon>
    </lineage>
</organism>
<name>A0ACB0L856_TRIPR</name>
<dbReference type="Proteomes" id="UP001177021">
    <property type="component" value="Unassembled WGS sequence"/>
</dbReference>
<keyword evidence="2" id="KW-1185">Reference proteome</keyword>
<sequence>MVGQLVLENADYVVDSICRQLRHLDVNHHVPNVLASILSYIGVAHKILPLLEEPMRCVSIELEIFGRHQHPDLTMPFLKAVAEIVKASKREACLLPPQAESFSTDVRSTISNAKETTQGSVSQSIFLIVGFCICIRNLIMNFFVEYKFIFQFVAISSIVHLWGPSNTCDQLPSSMVAC</sequence>
<reference evidence="1" key="1">
    <citation type="submission" date="2023-10" db="EMBL/GenBank/DDBJ databases">
        <authorList>
            <person name="Rodriguez Cubillos JULIANA M."/>
            <person name="De Vega J."/>
        </authorList>
    </citation>
    <scope>NUCLEOTIDE SEQUENCE</scope>
</reference>
<evidence type="ECO:0000313" key="2">
    <source>
        <dbReference type="Proteomes" id="UP001177021"/>
    </source>
</evidence>
<dbReference type="EMBL" id="CASHSV030000409">
    <property type="protein sequence ID" value="CAJ2664752.1"/>
    <property type="molecule type" value="Genomic_DNA"/>
</dbReference>
<accession>A0ACB0L856</accession>